<dbReference type="InterPro" id="IPR034051">
    <property type="entry name" value="TPP_II_domain"/>
</dbReference>
<dbReference type="Gene3D" id="3.40.50.200">
    <property type="entry name" value="Peptidase S8/S53 domain"/>
    <property type="match status" value="1"/>
</dbReference>
<dbReference type="Pfam" id="PF21316">
    <property type="entry name" value="TPPII_GBD"/>
    <property type="match status" value="1"/>
</dbReference>
<feature type="active site" description="Charge relay system" evidence="10">
    <location>
        <position position="452"/>
    </location>
</feature>
<evidence type="ECO:0000256" key="7">
    <source>
        <dbReference type="ARBA" id="ARBA00022801"/>
    </source>
</evidence>
<dbReference type="Pfam" id="PF00082">
    <property type="entry name" value="Peptidase_S8"/>
    <property type="match status" value="1"/>
</dbReference>
<dbReference type="InterPro" id="IPR022398">
    <property type="entry name" value="Peptidase_S8_His-AS"/>
</dbReference>
<dbReference type="InterPro" id="IPR046940">
    <property type="entry name" value="TPPII_Ig-like_sf"/>
</dbReference>
<evidence type="ECO:0000256" key="5">
    <source>
        <dbReference type="ARBA" id="ARBA00022438"/>
    </source>
</evidence>
<dbReference type="PROSITE" id="PS51892">
    <property type="entry name" value="SUBTILASE"/>
    <property type="match status" value="1"/>
</dbReference>
<dbReference type="Gene3D" id="6.10.250.3080">
    <property type="match status" value="1"/>
</dbReference>
<dbReference type="InterPro" id="IPR048383">
    <property type="entry name" value="TPPII_Ig-like-1"/>
</dbReference>
<dbReference type="EC" id="3.4.14.10" evidence="3"/>
<dbReference type="Proteomes" id="UP000695000">
    <property type="component" value="Unplaced"/>
</dbReference>
<sequence>MENQIEYFPVWGLLPKKETGIISFLSKYEMFDGKDATIAIFDSGIDPGAPGLQETPDGKIKVIERFDCSGCGDVTMTHVVVPKEGHVTGLSGRQLKIPESWENPSNTYRVGIKNAYDLYPERLRERVQDELKEKNWDEPYKMVYAEAVRKLSAFELKMNNSQTLTEENRLEKENLEAIVEHLITVEKKFYDWGIFYDCIMFYDGAKWVACVDTTEEGDLEKCPLIGEYSITHDYAVLSPQDQLNFSMNVYDYGNTLELVGLYSSHGTHVASIASAYFPNEPEKNGVAPGAQIVSLTIGDGRLNSMETGTALVRAMIKVMELGNVDVINMSYGEHAHWSNTGRIGDLMNEVVNKYGITWVASAGNHGPALSTIGTPPDISQETIIGVGAYVSPDMMVAEYAMRKKMPGMPYTWSSRGPTIDGGMGVTVCAPGGAITSVPNCTLRNSQLMNGTSMAAPHVAGAVALLISGMKQRLLKYSPYNIKRALENGATYLNEVERFAQGSGLLNVEKSFDLLLNHFDALERDVRFQICCGPDNAKGIYIRNKNQKKKHEISVSVEPFFLDSMDVTPQMKINFNLKLALVCKASYVQHPKHLDLSNLSRVFSVQIDTAGLDQLSSTVIEAYDVNCVAKGPVFKILVTVIVPKEIDAPQYSLVENNVYFEANTIKRNFIVVPEFATWAVIKLRACEQEDHGKFIIHCMHILPKQSCKTLEMNKHIPVSAISDSVLSFQVRSSATLEVVIAKYWANIGNMNINYSITFHGIQPNQRTITMLASDGIHCVEVTSLLGEEIVPSIILKNAVQILRPTESKISPLTERDVIPKGRQIYELISTFNFHLNKGTEVSPNYPMLSDVLYESEFEAQLWILYDSNKQYLGSGDAYYQKYLVKLDKGDYVIKLQVRHEKKEYLERLTDAPLLLNQKMTSNITMDVYKTYSQAITNGKKASIGQSNRGPIPLYIAPLPTDKYTSKNNNMAHYLTGTVTYAKDELGKKTDVYTMKYVLGENNKKSSVKSSDKDKTKWEEYLDALRDVKVAWLAKLGDAPNKLEALYNEILGEFPDYIPTHSSYLQALEAMDARKQIVLNKNKLDELKQVIEICDNVIENINQDSILINNSIKCDQRPEAGQIKLLMERQKTVLIDCLCRKGISLCRLSIAGKDRDLDPIQAVWKNLLQIVDPNDKTYQGNVVFFALWHARVNKNYGRMAKYLMKINEEKSTKEIEEALIEVYEKLGWDFLVQHTKRQLLAKYPNAYRPF</sequence>
<gene>
    <name evidence="17" type="primary">LOC108556611</name>
</gene>
<dbReference type="PRINTS" id="PR00723">
    <property type="entry name" value="SUBTILISIN"/>
</dbReference>
<organism evidence="16 17">
    <name type="scientific">Nicrophorus vespilloides</name>
    <name type="common">Boreal carrion beetle</name>
    <dbReference type="NCBI Taxonomy" id="110193"/>
    <lineage>
        <taxon>Eukaryota</taxon>
        <taxon>Metazoa</taxon>
        <taxon>Ecdysozoa</taxon>
        <taxon>Arthropoda</taxon>
        <taxon>Hexapoda</taxon>
        <taxon>Insecta</taxon>
        <taxon>Pterygota</taxon>
        <taxon>Neoptera</taxon>
        <taxon>Endopterygota</taxon>
        <taxon>Coleoptera</taxon>
        <taxon>Polyphaga</taxon>
        <taxon>Staphyliniformia</taxon>
        <taxon>Silphidae</taxon>
        <taxon>Nicrophorinae</taxon>
        <taxon>Nicrophorus</taxon>
    </lineage>
</organism>
<dbReference type="InterPro" id="IPR046939">
    <property type="entry name" value="TPPII_C_sf"/>
</dbReference>
<dbReference type="Gene3D" id="1.25.40.710">
    <property type="match status" value="1"/>
</dbReference>
<keyword evidence="6 10" id="KW-0645">Protease</keyword>
<evidence type="ECO:0000256" key="2">
    <source>
        <dbReference type="ARBA" id="ARBA00011073"/>
    </source>
</evidence>
<dbReference type="InterPro" id="IPR048384">
    <property type="entry name" value="TPPII_GBD"/>
</dbReference>
<feature type="domain" description="Tripeptidyl peptidase II C-terminal" evidence="13">
    <location>
        <begin position="1007"/>
        <end position="1074"/>
    </location>
</feature>
<dbReference type="InterPro" id="IPR023828">
    <property type="entry name" value="Peptidase_S8_Ser-AS"/>
</dbReference>
<dbReference type="InterPro" id="IPR022232">
    <property type="entry name" value="TPPII_C_art"/>
</dbReference>
<dbReference type="SUPFAM" id="SSF52743">
    <property type="entry name" value="Subtilisin-like"/>
    <property type="match status" value="1"/>
</dbReference>
<reference evidence="17" key="1">
    <citation type="submission" date="2025-08" db="UniProtKB">
        <authorList>
            <consortium name="RefSeq"/>
        </authorList>
    </citation>
    <scope>IDENTIFICATION</scope>
    <source>
        <tissue evidence="17">Whole Larva</tissue>
    </source>
</reference>
<dbReference type="CDD" id="cd04857">
    <property type="entry name" value="Peptidases_S8_Tripeptidyl_Aminopeptidase_II"/>
    <property type="match status" value="1"/>
</dbReference>
<dbReference type="PANTHER" id="PTHR43806:SF14">
    <property type="entry name" value="TRIPEPTIDYL-PEPTIDASE 2"/>
    <property type="match status" value="1"/>
</dbReference>
<accession>A0ABM1M126</accession>
<dbReference type="InterPro" id="IPR022229">
    <property type="entry name" value="TPPII_Ig-like-2"/>
</dbReference>
<dbReference type="GeneID" id="108556611"/>
<evidence type="ECO:0000313" key="16">
    <source>
        <dbReference type="Proteomes" id="UP000695000"/>
    </source>
</evidence>
<dbReference type="Pfam" id="PF12583">
    <property type="entry name" value="TPPII_C"/>
    <property type="match status" value="1"/>
</dbReference>
<evidence type="ECO:0000256" key="9">
    <source>
        <dbReference type="ARBA" id="ARBA00032232"/>
    </source>
</evidence>
<feature type="domain" description="Tripeptidyl-peptidase II galactose-binding" evidence="15">
    <location>
        <begin position="659"/>
        <end position="747"/>
    </location>
</feature>
<feature type="domain" description="Peptidase S8/S53" evidence="11">
    <location>
        <begin position="33"/>
        <end position="503"/>
    </location>
</feature>
<evidence type="ECO:0000259" key="13">
    <source>
        <dbReference type="Pfam" id="PF12583"/>
    </source>
</evidence>
<evidence type="ECO:0000259" key="11">
    <source>
        <dbReference type="Pfam" id="PF00082"/>
    </source>
</evidence>
<evidence type="ECO:0000256" key="1">
    <source>
        <dbReference type="ARBA" id="ARBA00001910"/>
    </source>
</evidence>
<comment type="catalytic activity">
    <reaction evidence="1">
        <text>Release of an N-terminal tripeptide from a polypeptide.</text>
        <dbReference type="EC" id="3.4.14.10"/>
    </reaction>
</comment>
<evidence type="ECO:0000259" key="12">
    <source>
        <dbReference type="Pfam" id="PF12580"/>
    </source>
</evidence>
<feature type="domain" description="Tripeptidyl-peptidase II first Ig-like" evidence="14">
    <location>
        <begin position="525"/>
        <end position="640"/>
    </location>
</feature>
<dbReference type="PROSITE" id="PS00137">
    <property type="entry name" value="SUBTILASE_HIS"/>
    <property type="match status" value="1"/>
</dbReference>
<keyword evidence="8 10" id="KW-0720">Serine protease</keyword>
<dbReference type="RefSeq" id="XP_017768276.1">
    <property type="nucleotide sequence ID" value="XM_017912787.1"/>
</dbReference>
<keyword evidence="5" id="KW-0031">Aminopeptidase</keyword>
<dbReference type="InterPro" id="IPR050131">
    <property type="entry name" value="Peptidase_S8_subtilisin-like"/>
</dbReference>
<evidence type="ECO:0000256" key="6">
    <source>
        <dbReference type="ARBA" id="ARBA00022670"/>
    </source>
</evidence>
<keyword evidence="16" id="KW-1185">Reference proteome</keyword>
<protein>
    <recommendedName>
        <fullName evidence="4">Tripeptidyl-peptidase 2</fullName>
        <ecNumber evidence="3">3.4.14.10</ecNumber>
    </recommendedName>
    <alternativeName>
        <fullName evidence="9">Tripeptidyl aminopeptidase</fullName>
    </alternativeName>
</protein>
<evidence type="ECO:0000256" key="4">
    <source>
        <dbReference type="ARBA" id="ARBA00020244"/>
    </source>
</evidence>
<comment type="similarity">
    <text evidence="2 10">Belongs to the peptidase S8 family.</text>
</comment>
<dbReference type="PANTHER" id="PTHR43806">
    <property type="entry name" value="PEPTIDASE S8"/>
    <property type="match status" value="1"/>
</dbReference>
<evidence type="ECO:0000259" key="14">
    <source>
        <dbReference type="Pfam" id="PF21223"/>
    </source>
</evidence>
<name>A0ABM1M126_NICVS</name>
<dbReference type="InterPro" id="IPR036852">
    <property type="entry name" value="Peptidase_S8/S53_dom_sf"/>
</dbReference>
<evidence type="ECO:0000256" key="8">
    <source>
        <dbReference type="ARBA" id="ARBA00022825"/>
    </source>
</evidence>
<feature type="active site" description="Charge relay system" evidence="10">
    <location>
        <position position="42"/>
    </location>
</feature>
<proteinExistence type="inferred from homology"/>
<evidence type="ECO:0000256" key="10">
    <source>
        <dbReference type="PROSITE-ProRule" id="PRU01240"/>
    </source>
</evidence>
<dbReference type="Pfam" id="PF21223">
    <property type="entry name" value="TPPII_Ig-like-1"/>
    <property type="match status" value="1"/>
</dbReference>
<dbReference type="PROSITE" id="PS00138">
    <property type="entry name" value="SUBTILASE_SER"/>
    <property type="match status" value="1"/>
</dbReference>
<dbReference type="Gene3D" id="2.60.40.3170">
    <property type="match status" value="1"/>
</dbReference>
<dbReference type="InterPro" id="IPR000209">
    <property type="entry name" value="Peptidase_S8/S53_dom"/>
</dbReference>
<dbReference type="InterPro" id="IPR015500">
    <property type="entry name" value="Peptidase_S8_subtilisin-rel"/>
</dbReference>
<dbReference type="Pfam" id="PF12580">
    <property type="entry name" value="TPPII"/>
    <property type="match status" value="1"/>
</dbReference>
<evidence type="ECO:0000259" key="15">
    <source>
        <dbReference type="Pfam" id="PF21316"/>
    </source>
</evidence>
<keyword evidence="7 10" id="KW-0378">Hydrolase</keyword>
<feature type="active site" description="Charge relay system" evidence="10">
    <location>
        <position position="265"/>
    </location>
</feature>
<evidence type="ECO:0000256" key="3">
    <source>
        <dbReference type="ARBA" id="ARBA00012462"/>
    </source>
</evidence>
<feature type="domain" description="Tripeptidyl peptidase II second Ig-like" evidence="12">
    <location>
        <begin position="783"/>
        <end position="965"/>
    </location>
</feature>
<dbReference type="Gene3D" id="2.20.25.690">
    <property type="match status" value="1"/>
</dbReference>
<evidence type="ECO:0000313" key="17">
    <source>
        <dbReference type="RefSeq" id="XP_017768276.1"/>
    </source>
</evidence>